<evidence type="ECO:0000313" key="1">
    <source>
        <dbReference type="EMBL" id="KUK46377.1"/>
    </source>
</evidence>
<reference evidence="1 2" key="1">
    <citation type="journal article" date="2015" name="MBio">
        <title>Genome-Resolved Metagenomic Analysis Reveals Roles for Candidate Phyla and Other Microbial Community Members in Biogeochemical Transformations in Oil Reservoirs.</title>
        <authorList>
            <person name="Hu P."/>
            <person name="Tom L."/>
            <person name="Singh A."/>
            <person name="Thomas B.C."/>
            <person name="Baker B.J."/>
            <person name="Piceno Y.M."/>
            <person name="Andersen G.L."/>
            <person name="Banfield J.F."/>
        </authorList>
    </citation>
    <scope>NUCLEOTIDE SEQUENCE [LARGE SCALE GENOMIC DNA]</scope>
    <source>
        <strain evidence="1">46_16</strain>
    </source>
</reference>
<proteinExistence type="predicted"/>
<evidence type="ECO:0000313" key="2">
    <source>
        <dbReference type="Proteomes" id="UP000064249"/>
    </source>
</evidence>
<feature type="non-terminal residue" evidence="1">
    <location>
        <position position="1"/>
    </location>
</feature>
<gene>
    <name evidence="1" type="ORF">XD73_0760</name>
</gene>
<protein>
    <submittedName>
        <fullName evidence="1">Uncharacterized protein</fullName>
    </submittedName>
</protein>
<dbReference type="Proteomes" id="UP000064249">
    <property type="component" value="Unassembled WGS sequence"/>
</dbReference>
<dbReference type="AlphaFoldDB" id="A0A117LGT3"/>
<accession>A0A117LGT3</accession>
<sequence>LSVIKFTLLMISTSKILIPATPTWNFYKLNYNQKRHFRFVYRLESMLESSRGQIGLDIRGHW</sequence>
<dbReference type="EMBL" id="LGFU01000034">
    <property type="protein sequence ID" value="KUK46377.1"/>
    <property type="molecule type" value="Genomic_DNA"/>
</dbReference>
<comment type="caution">
    <text evidence="1">The sequence shown here is derived from an EMBL/GenBank/DDBJ whole genome shotgun (WGS) entry which is preliminary data.</text>
</comment>
<organism evidence="1 2">
    <name type="scientific">Anaerolinea thermophila</name>
    <dbReference type="NCBI Taxonomy" id="167964"/>
    <lineage>
        <taxon>Bacteria</taxon>
        <taxon>Bacillati</taxon>
        <taxon>Chloroflexota</taxon>
        <taxon>Anaerolineae</taxon>
        <taxon>Anaerolineales</taxon>
        <taxon>Anaerolineaceae</taxon>
        <taxon>Anaerolinea</taxon>
    </lineage>
</organism>
<name>A0A117LGT3_9CHLR</name>